<dbReference type="AlphaFoldDB" id="A0AAU9EEI5"/>
<evidence type="ECO:0000256" key="2">
    <source>
        <dbReference type="ARBA" id="ARBA00022898"/>
    </source>
</evidence>
<dbReference type="EMBL" id="AP028654">
    <property type="protein sequence ID" value="BEP29102.1"/>
    <property type="molecule type" value="Genomic_DNA"/>
</dbReference>
<dbReference type="NCBIfam" id="NF040742">
    <property type="entry name" value="racem_Orr"/>
    <property type="match status" value="1"/>
</dbReference>
<dbReference type="GO" id="GO:0008784">
    <property type="term" value="F:alanine racemase activity"/>
    <property type="evidence" value="ECO:0007669"/>
    <property type="project" value="TreeGrafter"/>
</dbReference>
<dbReference type="Pfam" id="PF01168">
    <property type="entry name" value="Ala_racemase_N"/>
    <property type="match status" value="1"/>
</dbReference>
<dbReference type="Gene3D" id="3.20.20.10">
    <property type="entry name" value="Alanine racemase"/>
    <property type="match status" value="1"/>
</dbReference>
<dbReference type="GO" id="GO:0030170">
    <property type="term" value="F:pyridoxal phosphate binding"/>
    <property type="evidence" value="ECO:0007669"/>
    <property type="project" value="TreeGrafter"/>
</dbReference>
<dbReference type="GO" id="GO:0005829">
    <property type="term" value="C:cytosol"/>
    <property type="evidence" value="ECO:0007669"/>
    <property type="project" value="TreeGrafter"/>
</dbReference>
<dbReference type="SUPFAM" id="SSF51419">
    <property type="entry name" value="PLP-binding barrel"/>
    <property type="match status" value="1"/>
</dbReference>
<dbReference type="KEGG" id="hprf:HLPR_14330"/>
<accession>A0AAU9EEI5</accession>
<sequence>MYPKLKINLCKLEENTKFIKEKCDKNGISIMVVTKSFCALNSAAKAVVDGGADMLADSRISNLVKIKDLKVPKVLLRLPMLSETKEVVKFADISLNSEIDTIKSLSVEANKLNKIHNVLLMIDLGDLREGILPCDVDKTVEEILKLSGVNLYGIGVNLTCYGGVIPDEINLGKLTEIATNIENKFKIKLEMISGGNSSSIYLLDNGKMPSKINNLRPGEVIVLGRETAFGELIEGMHTDIFTLEAEVIELKEKDSIPTGNIGMDAFGNNPVFLDKGKMKRAIIAIGRQDVNPDGLTPYDKDIEIVGASSDHLILDLTNTGKDYSIGSVIKFNIDYGALLMLTTSEYIEKEYIK</sequence>
<name>A0AAU9EEI5_9FIRM</name>
<dbReference type="InterPro" id="IPR000821">
    <property type="entry name" value="Ala_racemase"/>
</dbReference>
<dbReference type="PANTHER" id="PTHR30511">
    <property type="entry name" value="ALANINE RACEMASE"/>
    <property type="match status" value="1"/>
</dbReference>
<gene>
    <name evidence="5" type="primary">orr_2</name>
    <name evidence="5" type="ORF">HLPR_14330</name>
</gene>
<organism evidence="5 6">
    <name type="scientific">Helicovermis profundi</name>
    <dbReference type="NCBI Taxonomy" id="3065157"/>
    <lineage>
        <taxon>Bacteria</taxon>
        <taxon>Bacillati</taxon>
        <taxon>Bacillota</taxon>
        <taxon>Clostridia</taxon>
        <taxon>Helicovermis</taxon>
    </lineage>
</organism>
<keyword evidence="6" id="KW-1185">Reference proteome</keyword>
<comment type="cofactor">
    <cofactor evidence="1">
        <name>pyridoxal 5'-phosphate</name>
        <dbReference type="ChEBI" id="CHEBI:597326"/>
    </cofactor>
</comment>
<evidence type="ECO:0000256" key="3">
    <source>
        <dbReference type="ARBA" id="ARBA00023235"/>
    </source>
</evidence>
<evidence type="ECO:0000259" key="4">
    <source>
        <dbReference type="Pfam" id="PF01168"/>
    </source>
</evidence>
<keyword evidence="3" id="KW-0413">Isomerase</keyword>
<evidence type="ECO:0000313" key="6">
    <source>
        <dbReference type="Proteomes" id="UP001321786"/>
    </source>
</evidence>
<dbReference type="PANTHER" id="PTHR30511:SF3">
    <property type="entry name" value="LYSINE RACEMASE"/>
    <property type="match status" value="1"/>
</dbReference>
<evidence type="ECO:0000256" key="1">
    <source>
        <dbReference type="ARBA" id="ARBA00001933"/>
    </source>
</evidence>
<protein>
    <submittedName>
        <fullName evidence="5">Ornithine racemase Orr</fullName>
    </submittedName>
</protein>
<dbReference type="InterPro" id="IPR029066">
    <property type="entry name" value="PLP-binding_barrel"/>
</dbReference>
<dbReference type="InterPro" id="IPR001608">
    <property type="entry name" value="Ala_racemase_N"/>
</dbReference>
<dbReference type="CDD" id="cd06815">
    <property type="entry name" value="PLPDE_III_AR_like_1"/>
    <property type="match status" value="1"/>
</dbReference>
<reference evidence="5 6" key="1">
    <citation type="submission" date="2023-08" db="EMBL/GenBank/DDBJ databases">
        <title>Helicovermis profunda gen. nov., sp. nov., a novel mesophilic, fermentative bacterium within the Bacillota from a deep-sea hydrothermal vent chimney.</title>
        <authorList>
            <person name="Miyazaki U."/>
            <person name="Mizutani D."/>
            <person name="Hashimoto Y."/>
            <person name="Tame A."/>
            <person name="Sawayama S."/>
            <person name="Miyazaki J."/>
            <person name="Takai K."/>
            <person name="Nakagawa S."/>
        </authorList>
    </citation>
    <scope>NUCLEOTIDE SEQUENCE [LARGE SCALE GENOMIC DNA]</scope>
    <source>
        <strain evidence="5 6">S502</strain>
    </source>
</reference>
<evidence type="ECO:0000313" key="5">
    <source>
        <dbReference type="EMBL" id="BEP29102.1"/>
    </source>
</evidence>
<dbReference type="RefSeq" id="WP_338534770.1">
    <property type="nucleotide sequence ID" value="NZ_AP028654.1"/>
</dbReference>
<dbReference type="Proteomes" id="UP001321786">
    <property type="component" value="Chromosome"/>
</dbReference>
<proteinExistence type="predicted"/>
<keyword evidence="2" id="KW-0663">Pyridoxal phosphate</keyword>
<feature type="domain" description="Alanine racemase N-terminal" evidence="4">
    <location>
        <begin position="7"/>
        <end position="222"/>
    </location>
</feature>